<evidence type="ECO:0000313" key="1">
    <source>
        <dbReference type="EMBL" id="KAL3313964.1"/>
    </source>
</evidence>
<comment type="caution">
    <text evidence="1">The sequence shown here is derived from an EMBL/GenBank/DDBJ whole genome shotgun (WGS) entry which is preliminary data.</text>
</comment>
<evidence type="ECO:0000313" key="2">
    <source>
        <dbReference type="Proteomes" id="UP001626550"/>
    </source>
</evidence>
<name>A0ABD2Q2X8_9PLAT</name>
<dbReference type="AlphaFoldDB" id="A0ABD2Q2X8"/>
<dbReference type="EMBL" id="JBJKFK010001139">
    <property type="protein sequence ID" value="KAL3313964.1"/>
    <property type="molecule type" value="Genomic_DNA"/>
</dbReference>
<reference evidence="1 2" key="1">
    <citation type="submission" date="2024-11" db="EMBL/GenBank/DDBJ databases">
        <title>Adaptive evolution of stress response genes in parasites aligns with host niche diversity.</title>
        <authorList>
            <person name="Hahn C."/>
            <person name="Resl P."/>
        </authorList>
    </citation>
    <scope>NUCLEOTIDE SEQUENCE [LARGE SCALE GENOMIC DNA]</scope>
    <source>
        <strain evidence="1">EGGRZ-B1_66</strain>
        <tissue evidence="1">Body</tissue>
    </source>
</reference>
<gene>
    <name evidence="1" type="ORF">Ciccas_007428</name>
</gene>
<proteinExistence type="predicted"/>
<organism evidence="1 2">
    <name type="scientific">Cichlidogyrus casuarinus</name>
    <dbReference type="NCBI Taxonomy" id="1844966"/>
    <lineage>
        <taxon>Eukaryota</taxon>
        <taxon>Metazoa</taxon>
        <taxon>Spiralia</taxon>
        <taxon>Lophotrochozoa</taxon>
        <taxon>Platyhelminthes</taxon>
        <taxon>Monogenea</taxon>
        <taxon>Monopisthocotylea</taxon>
        <taxon>Dactylogyridea</taxon>
        <taxon>Ancyrocephalidae</taxon>
        <taxon>Cichlidogyrus</taxon>
    </lineage>
</organism>
<protein>
    <submittedName>
        <fullName evidence="1">Uncharacterized protein</fullName>
    </submittedName>
</protein>
<keyword evidence="2" id="KW-1185">Reference proteome</keyword>
<accession>A0ABD2Q2X8</accession>
<sequence length="90" mass="9859">MIIEEVAAAGGIEEVIKDAKCAIKYAKKMIKYGKKLCKFFKKYCKCCKKCCKKFCKKCCKCCKGGNGGTKSGAGAQGDHARKNYDVLNSI</sequence>
<dbReference type="Proteomes" id="UP001626550">
    <property type="component" value="Unassembled WGS sequence"/>
</dbReference>